<evidence type="ECO:0000313" key="3">
    <source>
        <dbReference type="Proteomes" id="UP000517106"/>
    </source>
</evidence>
<dbReference type="Gene3D" id="1.10.3910.10">
    <property type="entry name" value="SP0561-like"/>
    <property type="match status" value="1"/>
</dbReference>
<dbReference type="InterPro" id="IPR038062">
    <property type="entry name" value="ScdA-like_N_sf"/>
</dbReference>
<sequence length="78" mass="8879">MGKVIDFNLPIKQLADKYDNFVPLMIELGFTKIKIPGMLESVGRIVNLNKGCRAMGIDKQRVRNTFIQHGFEVINDDN</sequence>
<dbReference type="RefSeq" id="WP_182596937.1">
    <property type="nucleotide sequence ID" value="NZ_JACIVA010000057.1"/>
</dbReference>
<proteinExistence type="predicted"/>
<dbReference type="SUPFAM" id="SSF140683">
    <property type="entry name" value="SP0561-like"/>
    <property type="match status" value="1"/>
</dbReference>
<evidence type="ECO:0000313" key="2">
    <source>
        <dbReference type="EMBL" id="MBB1098227.1"/>
    </source>
</evidence>
<evidence type="ECO:0000259" key="1">
    <source>
        <dbReference type="Pfam" id="PF08984"/>
    </source>
</evidence>
<dbReference type="Pfam" id="PF08984">
    <property type="entry name" value="DUF1858"/>
    <property type="match status" value="1"/>
</dbReference>
<gene>
    <name evidence="2" type="ORF">H5S09_09800</name>
</gene>
<dbReference type="Proteomes" id="UP000517106">
    <property type="component" value="Unassembled WGS sequence"/>
</dbReference>
<organism evidence="2 3">
    <name type="scientific">Limosilactobacillus rudii</name>
    <dbReference type="NCBI Taxonomy" id="2759755"/>
    <lineage>
        <taxon>Bacteria</taxon>
        <taxon>Bacillati</taxon>
        <taxon>Bacillota</taxon>
        <taxon>Bacilli</taxon>
        <taxon>Lactobacillales</taxon>
        <taxon>Lactobacillaceae</taxon>
        <taxon>Limosilactobacillus</taxon>
    </lineage>
</organism>
<name>A0A7W3UMC2_9LACO</name>
<dbReference type="AlphaFoldDB" id="A0A7W3UMC2"/>
<protein>
    <submittedName>
        <fullName evidence="2">DUF1858 domain-containing protein</fullName>
    </submittedName>
</protein>
<keyword evidence="3" id="KW-1185">Reference proteome</keyword>
<dbReference type="InterPro" id="IPR015077">
    <property type="entry name" value="DUF1858"/>
</dbReference>
<reference evidence="2 3" key="1">
    <citation type="submission" date="2020-07" db="EMBL/GenBank/DDBJ databases">
        <title>Description of Limosilactobacillus balticus sp. nov., Limosilactobacillus agrestis sp. nov., Limosilactobacillus albertensis sp. nov., Limosilactobacillus rudii sp. nov., Limosilactobacillus fastidiosus sp. nov., five novel Limosilactobacillus species isolated from the vertebrate gastrointestinal tract, and proposal of 6 subspecies of Limosilactobacillus reuteri adapted to the gastrointestinal tract of specific vertebrate hosts.</title>
        <authorList>
            <person name="Li F."/>
            <person name="Cheng C."/>
            <person name="Zheng J."/>
            <person name="Quevedo R.M."/>
            <person name="Li J."/>
            <person name="Roos S."/>
            <person name="Gaenzle M.G."/>
            <person name="Walter J."/>
        </authorList>
    </citation>
    <scope>NUCLEOTIDE SEQUENCE [LARGE SCALE GENOMIC DNA]</scope>
    <source>
        <strain evidence="2 3">STM2_1</strain>
    </source>
</reference>
<comment type="caution">
    <text evidence="2">The sequence shown here is derived from an EMBL/GenBank/DDBJ whole genome shotgun (WGS) entry which is preliminary data.</text>
</comment>
<accession>A0A7W3UMC2</accession>
<dbReference type="EMBL" id="JACIVA010000057">
    <property type="protein sequence ID" value="MBB1098227.1"/>
    <property type="molecule type" value="Genomic_DNA"/>
</dbReference>
<feature type="domain" description="DUF1858" evidence="1">
    <location>
        <begin position="5"/>
        <end position="58"/>
    </location>
</feature>